<organism evidence="5">
    <name type="scientific">Haptolina ericina</name>
    <dbReference type="NCBI Taxonomy" id="156174"/>
    <lineage>
        <taxon>Eukaryota</taxon>
        <taxon>Haptista</taxon>
        <taxon>Haptophyta</taxon>
        <taxon>Prymnesiophyceae</taxon>
        <taxon>Prymnesiales</taxon>
        <taxon>Prymnesiaceae</taxon>
        <taxon>Haptolina</taxon>
    </lineage>
</organism>
<dbReference type="GO" id="GO:0004842">
    <property type="term" value="F:ubiquitin-protein transferase activity"/>
    <property type="evidence" value="ECO:0007669"/>
    <property type="project" value="TreeGrafter"/>
</dbReference>
<feature type="compositionally biased region" description="Polar residues" evidence="4">
    <location>
        <begin position="1"/>
        <end position="11"/>
    </location>
</feature>
<protein>
    <submittedName>
        <fullName evidence="5">Uncharacterized protein</fullName>
    </submittedName>
</protein>
<evidence type="ECO:0000313" key="5">
    <source>
        <dbReference type="EMBL" id="CAE0141428.1"/>
    </source>
</evidence>
<feature type="repeat" description="ANK" evidence="3">
    <location>
        <begin position="89"/>
        <end position="121"/>
    </location>
</feature>
<keyword evidence="2 3" id="KW-0040">ANK repeat</keyword>
<dbReference type="Pfam" id="PF12796">
    <property type="entry name" value="Ank_2"/>
    <property type="match status" value="1"/>
</dbReference>
<dbReference type="PANTHER" id="PTHR24171">
    <property type="entry name" value="ANKYRIN REPEAT DOMAIN-CONTAINING PROTEIN 39-RELATED"/>
    <property type="match status" value="1"/>
</dbReference>
<feature type="compositionally biased region" description="Polar residues" evidence="4">
    <location>
        <begin position="34"/>
        <end position="44"/>
    </location>
</feature>
<proteinExistence type="predicted"/>
<dbReference type="PROSITE" id="PS50297">
    <property type="entry name" value="ANK_REP_REGION"/>
    <property type="match status" value="1"/>
</dbReference>
<evidence type="ECO:0000256" key="3">
    <source>
        <dbReference type="PROSITE-ProRule" id="PRU00023"/>
    </source>
</evidence>
<feature type="region of interest" description="Disordered" evidence="4">
    <location>
        <begin position="1"/>
        <end position="28"/>
    </location>
</feature>
<evidence type="ECO:0000256" key="1">
    <source>
        <dbReference type="ARBA" id="ARBA00022737"/>
    </source>
</evidence>
<dbReference type="Gene3D" id="1.25.40.20">
    <property type="entry name" value="Ankyrin repeat-containing domain"/>
    <property type="match status" value="1"/>
</dbReference>
<sequence>MLVRATSSRDSSPFARRSACPSGVRTPMENVTQAQYNSRDSSPGSPFAGRGTWSSVGAAKEQAERLQAHCNHCRECNSVHWGTNSEAEDGITALIRASYEGRAECIDMLINMGVPVDQADTDGHTALHAACAFGHAHCTALLLKAHARVNTLDHQGATALHAACMAMRPSAGETVPLLLNARADPWLIFEGRTALAWAQLMMPVGDDATDYVIKLLEDASGSFEHSVAHAPPRAL</sequence>
<dbReference type="SUPFAM" id="SSF48403">
    <property type="entry name" value="Ankyrin repeat"/>
    <property type="match status" value="1"/>
</dbReference>
<evidence type="ECO:0000256" key="2">
    <source>
        <dbReference type="ARBA" id="ARBA00023043"/>
    </source>
</evidence>
<accession>A0A7S3BP89</accession>
<dbReference type="PANTHER" id="PTHR24171:SF8">
    <property type="entry name" value="BRCA1-ASSOCIATED RING DOMAIN PROTEIN 1"/>
    <property type="match status" value="1"/>
</dbReference>
<reference evidence="5" key="1">
    <citation type="submission" date="2021-01" db="EMBL/GenBank/DDBJ databases">
        <authorList>
            <person name="Corre E."/>
            <person name="Pelletier E."/>
            <person name="Niang G."/>
            <person name="Scheremetjew M."/>
            <person name="Finn R."/>
            <person name="Kale V."/>
            <person name="Holt S."/>
            <person name="Cochrane G."/>
            <person name="Meng A."/>
            <person name="Brown T."/>
            <person name="Cohen L."/>
        </authorList>
    </citation>
    <scope>NUCLEOTIDE SEQUENCE</scope>
    <source>
        <strain evidence="5">CCMP281</strain>
    </source>
</reference>
<evidence type="ECO:0000256" key="4">
    <source>
        <dbReference type="SAM" id="MobiDB-lite"/>
    </source>
</evidence>
<dbReference type="InterPro" id="IPR036770">
    <property type="entry name" value="Ankyrin_rpt-contain_sf"/>
</dbReference>
<gene>
    <name evidence="5" type="ORF">HERI1096_LOCUS33805</name>
</gene>
<dbReference type="EMBL" id="HBHX01061140">
    <property type="protein sequence ID" value="CAE0141428.1"/>
    <property type="molecule type" value="Transcribed_RNA"/>
</dbReference>
<name>A0A7S3BP89_9EUKA</name>
<feature type="region of interest" description="Disordered" evidence="4">
    <location>
        <begin position="34"/>
        <end position="53"/>
    </location>
</feature>
<dbReference type="AlphaFoldDB" id="A0A7S3BP89"/>
<keyword evidence="1" id="KW-0677">Repeat</keyword>
<dbReference type="SMART" id="SM00248">
    <property type="entry name" value="ANK"/>
    <property type="match status" value="3"/>
</dbReference>
<feature type="repeat" description="ANK" evidence="3">
    <location>
        <begin position="122"/>
        <end position="154"/>
    </location>
</feature>
<dbReference type="GO" id="GO:0085020">
    <property type="term" value="P:protein K6-linked ubiquitination"/>
    <property type="evidence" value="ECO:0007669"/>
    <property type="project" value="TreeGrafter"/>
</dbReference>
<dbReference type="PROSITE" id="PS50088">
    <property type="entry name" value="ANK_REPEAT"/>
    <property type="match status" value="2"/>
</dbReference>
<dbReference type="InterPro" id="IPR002110">
    <property type="entry name" value="Ankyrin_rpt"/>
</dbReference>